<gene>
    <name evidence="3" type="ORF">Ate02nite_58470</name>
</gene>
<feature type="transmembrane region" description="Helical" evidence="2">
    <location>
        <begin position="56"/>
        <end position="75"/>
    </location>
</feature>
<feature type="region of interest" description="Disordered" evidence="1">
    <location>
        <begin position="1"/>
        <end position="35"/>
    </location>
</feature>
<proteinExistence type="predicted"/>
<dbReference type="Proteomes" id="UP000623608">
    <property type="component" value="Unassembled WGS sequence"/>
</dbReference>
<feature type="compositionally biased region" description="Polar residues" evidence="1">
    <location>
        <begin position="23"/>
        <end position="33"/>
    </location>
</feature>
<feature type="transmembrane region" description="Helical" evidence="2">
    <location>
        <begin position="87"/>
        <end position="107"/>
    </location>
</feature>
<feature type="compositionally biased region" description="Low complexity" evidence="1">
    <location>
        <begin position="1"/>
        <end position="22"/>
    </location>
</feature>
<name>A0A919NSR3_9ACTN</name>
<dbReference type="EMBL" id="BOMY01000038">
    <property type="protein sequence ID" value="GIF23117.1"/>
    <property type="molecule type" value="Genomic_DNA"/>
</dbReference>
<sequence>MSSMGNGNPGQQGLPPWNGQPGVPNNSGNQYNMGGNVYATQKGHIKINNGSARPSAKPVLIVLGIDVIFFFYGMLSYTGKNTSADQWHAGIFLVLAIITLSMIGKWVRGRLR</sequence>
<organism evidence="3 4">
    <name type="scientific">Paractinoplanes tereljensis</name>
    <dbReference type="NCBI Taxonomy" id="571912"/>
    <lineage>
        <taxon>Bacteria</taxon>
        <taxon>Bacillati</taxon>
        <taxon>Actinomycetota</taxon>
        <taxon>Actinomycetes</taxon>
        <taxon>Micromonosporales</taxon>
        <taxon>Micromonosporaceae</taxon>
        <taxon>Paractinoplanes</taxon>
    </lineage>
</organism>
<protein>
    <submittedName>
        <fullName evidence="3">Uncharacterized protein</fullName>
    </submittedName>
</protein>
<comment type="caution">
    <text evidence="3">The sequence shown here is derived from an EMBL/GenBank/DDBJ whole genome shotgun (WGS) entry which is preliminary data.</text>
</comment>
<evidence type="ECO:0000256" key="2">
    <source>
        <dbReference type="SAM" id="Phobius"/>
    </source>
</evidence>
<evidence type="ECO:0000313" key="4">
    <source>
        <dbReference type="Proteomes" id="UP000623608"/>
    </source>
</evidence>
<dbReference type="RefSeq" id="WP_203811024.1">
    <property type="nucleotide sequence ID" value="NZ_BOMY01000038.1"/>
</dbReference>
<evidence type="ECO:0000313" key="3">
    <source>
        <dbReference type="EMBL" id="GIF23117.1"/>
    </source>
</evidence>
<accession>A0A919NSR3</accession>
<evidence type="ECO:0000256" key="1">
    <source>
        <dbReference type="SAM" id="MobiDB-lite"/>
    </source>
</evidence>
<dbReference type="AlphaFoldDB" id="A0A919NSR3"/>
<reference evidence="3" key="1">
    <citation type="submission" date="2021-01" db="EMBL/GenBank/DDBJ databases">
        <title>Whole genome shotgun sequence of Actinoplanes tereljensis NBRC 105297.</title>
        <authorList>
            <person name="Komaki H."/>
            <person name="Tamura T."/>
        </authorList>
    </citation>
    <scope>NUCLEOTIDE SEQUENCE</scope>
    <source>
        <strain evidence="3">NBRC 105297</strain>
    </source>
</reference>
<keyword evidence="4" id="KW-1185">Reference proteome</keyword>
<keyword evidence="2" id="KW-1133">Transmembrane helix</keyword>
<keyword evidence="2" id="KW-0472">Membrane</keyword>
<keyword evidence="2" id="KW-0812">Transmembrane</keyword>